<evidence type="ECO:0000256" key="3">
    <source>
        <dbReference type="ARBA" id="ARBA00022454"/>
    </source>
</evidence>
<dbReference type="GO" id="GO:0003677">
    <property type="term" value="F:DNA binding"/>
    <property type="evidence" value="ECO:0007669"/>
    <property type="project" value="InterPro"/>
</dbReference>
<dbReference type="eggNOG" id="KOG1745">
    <property type="taxonomic scope" value="Eukaryota"/>
</dbReference>
<dbReference type="PANTHER" id="PTHR11426">
    <property type="entry name" value="HISTONE H3"/>
    <property type="match status" value="1"/>
</dbReference>
<keyword evidence="6" id="KW-1185">Reference proteome</keyword>
<dbReference type="Pfam" id="PF00125">
    <property type="entry name" value="Histone"/>
    <property type="match status" value="1"/>
</dbReference>
<dbReference type="GO" id="GO:0005654">
    <property type="term" value="C:nucleoplasm"/>
    <property type="evidence" value="ECO:0007669"/>
    <property type="project" value="UniProtKB-ARBA"/>
</dbReference>
<reference evidence="5" key="2">
    <citation type="submission" date="2015-03" db="UniProtKB">
        <authorList>
            <consortium name="EnsemblPlants"/>
        </authorList>
    </citation>
    <scope>IDENTIFICATION</scope>
</reference>
<dbReference type="PRINTS" id="PR00622">
    <property type="entry name" value="HISTONEH3"/>
</dbReference>
<keyword evidence="3" id="KW-0158">Chromosome</keyword>
<accession>A0A0D3F4U7</accession>
<dbReference type="AlphaFoldDB" id="A0A0D3F4U7"/>
<feature type="domain" description="Core Histone H2A/H2B/H3" evidence="4">
    <location>
        <begin position="110"/>
        <end position="197"/>
    </location>
</feature>
<dbReference type="PROSITE" id="PS00959">
    <property type="entry name" value="HISTONE_H3_2"/>
    <property type="match status" value="1"/>
</dbReference>
<dbReference type="GO" id="GO:0030527">
    <property type="term" value="F:structural constituent of chromatin"/>
    <property type="evidence" value="ECO:0007669"/>
    <property type="project" value="InterPro"/>
</dbReference>
<comment type="similarity">
    <text evidence="2">Belongs to the histone H3 family.</text>
</comment>
<dbReference type="GO" id="GO:0000786">
    <property type="term" value="C:nucleosome"/>
    <property type="evidence" value="ECO:0007669"/>
    <property type="project" value="InterPro"/>
</dbReference>
<dbReference type="PaxDb" id="65489-OBART02G15700.1"/>
<dbReference type="SMART" id="SM00428">
    <property type="entry name" value="H3"/>
    <property type="match status" value="1"/>
</dbReference>
<dbReference type="GO" id="GO:0046982">
    <property type="term" value="F:protein heterodimerization activity"/>
    <property type="evidence" value="ECO:0007669"/>
    <property type="project" value="InterPro"/>
</dbReference>
<dbReference type="InterPro" id="IPR000164">
    <property type="entry name" value="Histone_H3/CENP-A"/>
</dbReference>
<dbReference type="InterPro" id="IPR009072">
    <property type="entry name" value="Histone-fold"/>
</dbReference>
<evidence type="ECO:0000256" key="1">
    <source>
        <dbReference type="ARBA" id="ARBA00004286"/>
    </source>
</evidence>
<name>A0A0D3F4U7_9ORYZ</name>
<dbReference type="STRING" id="65489.A0A0D3F4U7"/>
<protein>
    <recommendedName>
        <fullName evidence="4">Core Histone H2A/H2B/H3 domain-containing protein</fullName>
    </recommendedName>
</protein>
<evidence type="ECO:0000313" key="5">
    <source>
        <dbReference type="EnsemblPlants" id="OBART02G15700.1"/>
    </source>
</evidence>
<organism evidence="5">
    <name type="scientific">Oryza barthii</name>
    <dbReference type="NCBI Taxonomy" id="65489"/>
    <lineage>
        <taxon>Eukaryota</taxon>
        <taxon>Viridiplantae</taxon>
        <taxon>Streptophyta</taxon>
        <taxon>Embryophyta</taxon>
        <taxon>Tracheophyta</taxon>
        <taxon>Spermatophyta</taxon>
        <taxon>Magnoliopsida</taxon>
        <taxon>Liliopsida</taxon>
        <taxon>Poales</taxon>
        <taxon>Poaceae</taxon>
        <taxon>BOP clade</taxon>
        <taxon>Oryzoideae</taxon>
        <taxon>Oryzeae</taxon>
        <taxon>Oryzinae</taxon>
        <taxon>Oryza</taxon>
    </lineage>
</organism>
<evidence type="ECO:0000256" key="2">
    <source>
        <dbReference type="ARBA" id="ARBA00010343"/>
    </source>
</evidence>
<evidence type="ECO:0000259" key="4">
    <source>
        <dbReference type="Pfam" id="PF00125"/>
    </source>
</evidence>
<reference evidence="5" key="1">
    <citation type="journal article" date="2009" name="Rice">
        <title>De Novo Next Generation Sequencing of Plant Genomes.</title>
        <authorList>
            <person name="Rounsley S."/>
            <person name="Marri P.R."/>
            <person name="Yu Y."/>
            <person name="He R."/>
            <person name="Sisneros N."/>
            <person name="Goicoechea J.L."/>
            <person name="Lee S.J."/>
            <person name="Angelova A."/>
            <person name="Kudrna D."/>
            <person name="Luo M."/>
            <person name="Affourtit J."/>
            <person name="Desany B."/>
            <person name="Knight J."/>
            <person name="Niazi F."/>
            <person name="Egholm M."/>
            <person name="Wing R.A."/>
        </authorList>
    </citation>
    <scope>NUCLEOTIDE SEQUENCE [LARGE SCALE GENOMIC DNA]</scope>
    <source>
        <strain evidence="5">cv. IRGC 105608</strain>
    </source>
</reference>
<dbReference type="CDD" id="cd22911">
    <property type="entry name" value="HFD_H3"/>
    <property type="match status" value="1"/>
</dbReference>
<dbReference type="Gramene" id="OBART02G15700.1">
    <property type="protein sequence ID" value="OBART02G15700.1"/>
    <property type="gene ID" value="OBART02G15700"/>
</dbReference>
<evidence type="ECO:0000313" key="6">
    <source>
        <dbReference type="Proteomes" id="UP000026960"/>
    </source>
</evidence>
<dbReference type="FunFam" id="1.10.20.10:FF:000001">
    <property type="entry name" value="Histone H3"/>
    <property type="match status" value="1"/>
</dbReference>
<dbReference type="Proteomes" id="UP000026960">
    <property type="component" value="Chromosome 2"/>
</dbReference>
<comment type="subcellular location">
    <subcellularLocation>
        <location evidence="1">Chromosome</location>
    </subcellularLocation>
</comment>
<dbReference type="HOGENOM" id="CLU_078295_4_1_1"/>
<sequence>MRGGGASERGGGELEKRSIRAWGDVFAGGGGGAKYSAYSAWMDGSCGGEITRTDGRMARTKQTARKSTGGKAPRKPLRAIAAVMPAPSSRGVARKSVPFIGVKKPRRHRPGTVALREIRKYQKDTELLIRKLPFQRLVREIAQHFKHDMRFQSHAVLALQEAAEAYLVGLFEDTNLCAIHSKRVTIMSKDVQLARRIRGERL</sequence>
<dbReference type="EnsemblPlants" id="OBART02G15700.1">
    <property type="protein sequence ID" value="OBART02G15700.1"/>
    <property type="gene ID" value="OBART02G15700"/>
</dbReference>
<proteinExistence type="inferred from homology"/>
<dbReference type="Gene3D" id="1.10.20.10">
    <property type="entry name" value="Histone, subunit A"/>
    <property type="match status" value="1"/>
</dbReference>
<dbReference type="SUPFAM" id="SSF47113">
    <property type="entry name" value="Histone-fold"/>
    <property type="match status" value="1"/>
</dbReference>
<dbReference type="InterPro" id="IPR007125">
    <property type="entry name" value="H2A/H2B/H3"/>
</dbReference>